<dbReference type="AlphaFoldDB" id="A0A2N3WD42"/>
<dbReference type="GO" id="GO:0004803">
    <property type="term" value="F:transposase activity"/>
    <property type="evidence" value="ECO:0007669"/>
    <property type="project" value="InterPro"/>
</dbReference>
<dbReference type="PANTHER" id="PTHR33215:SF13">
    <property type="entry name" value="PROTEIN DISTAL ANTENNA"/>
    <property type="match status" value="1"/>
</dbReference>
<dbReference type="GO" id="GO:0006313">
    <property type="term" value="P:DNA transposition"/>
    <property type="evidence" value="ECO:0007669"/>
    <property type="project" value="InterPro"/>
</dbReference>
<evidence type="ECO:0000256" key="1">
    <source>
        <dbReference type="SAM" id="Coils"/>
    </source>
</evidence>
<evidence type="ECO:0000313" key="2">
    <source>
        <dbReference type="EMBL" id="PKV91791.1"/>
    </source>
</evidence>
<organism evidence="2 3">
    <name type="scientific">Amycolatopsis echigonensis</name>
    <dbReference type="NCBI Taxonomy" id="2576905"/>
    <lineage>
        <taxon>Bacteria</taxon>
        <taxon>Bacillati</taxon>
        <taxon>Actinomycetota</taxon>
        <taxon>Actinomycetes</taxon>
        <taxon>Pseudonocardiales</taxon>
        <taxon>Pseudonocardiaceae</taxon>
        <taxon>Amycolatopsis</taxon>
    </lineage>
</organism>
<keyword evidence="3" id="KW-1185">Reference proteome</keyword>
<dbReference type="InterPro" id="IPR002514">
    <property type="entry name" value="Transposase_8"/>
</dbReference>
<dbReference type="PANTHER" id="PTHR33215">
    <property type="entry name" value="PROTEIN DISTAL ANTENNA"/>
    <property type="match status" value="1"/>
</dbReference>
<comment type="caution">
    <text evidence="2">The sequence shown here is derived from an EMBL/GenBank/DDBJ whole genome shotgun (WGS) entry which is preliminary data.</text>
</comment>
<reference evidence="2 3" key="1">
    <citation type="submission" date="2017-12" db="EMBL/GenBank/DDBJ databases">
        <title>Sequencing the genomes of 1000 Actinobacteria strains.</title>
        <authorList>
            <person name="Klenk H.-P."/>
        </authorList>
    </citation>
    <scope>NUCLEOTIDE SEQUENCE [LARGE SCALE GENOMIC DNA]</scope>
    <source>
        <strain evidence="2 3">DSM 45165</strain>
    </source>
</reference>
<feature type="coiled-coil region" evidence="1">
    <location>
        <begin position="74"/>
        <end position="108"/>
    </location>
</feature>
<evidence type="ECO:0000313" key="3">
    <source>
        <dbReference type="Proteomes" id="UP000233750"/>
    </source>
</evidence>
<dbReference type="Gene3D" id="1.10.10.60">
    <property type="entry name" value="Homeodomain-like"/>
    <property type="match status" value="1"/>
</dbReference>
<proteinExistence type="predicted"/>
<protein>
    <submittedName>
        <fullName evidence="2">Transposase</fullName>
    </submittedName>
</protein>
<dbReference type="EMBL" id="PJMY01000003">
    <property type="protein sequence ID" value="PKV91791.1"/>
    <property type="molecule type" value="Genomic_DNA"/>
</dbReference>
<keyword evidence="1" id="KW-0175">Coiled coil</keyword>
<dbReference type="SUPFAM" id="SSF46689">
    <property type="entry name" value="Homeodomain-like"/>
    <property type="match status" value="1"/>
</dbReference>
<name>A0A2N3WD42_9PSEU</name>
<dbReference type="Pfam" id="PF01527">
    <property type="entry name" value="HTH_Tnp_1"/>
    <property type="match status" value="1"/>
</dbReference>
<dbReference type="Proteomes" id="UP000233750">
    <property type="component" value="Unassembled WGS sequence"/>
</dbReference>
<dbReference type="GO" id="GO:0003677">
    <property type="term" value="F:DNA binding"/>
    <property type="evidence" value="ECO:0007669"/>
    <property type="project" value="InterPro"/>
</dbReference>
<gene>
    <name evidence="2" type="ORF">ATK30_2577</name>
</gene>
<accession>A0A2N3WD42</accession>
<dbReference type="InterPro" id="IPR051839">
    <property type="entry name" value="RD_transcriptional_regulator"/>
</dbReference>
<dbReference type="InterPro" id="IPR009057">
    <property type="entry name" value="Homeodomain-like_sf"/>
</dbReference>
<sequence length="111" mass="12288">MPDTLILGFGLGKDVFVSGSSKYPQEFRREAVALARSASRPLAQVARELGVNHETLRTWVRAADRAESAAASGGDAAERELRALRKRVAELEKEKEILRKAAAYFAQEMDR</sequence>